<reference evidence="3" key="2">
    <citation type="submission" date="2016-10" db="EMBL/GenBank/DDBJ databases">
        <authorList>
            <person name="de Groot N.N."/>
        </authorList>
    </citation>
    <scope>NUCLEOTIDE SEQUENCE [LARGE SCALE GENOMIC DNA]</scope>
    <source>
        <strain evidence="3">CCBAU85039</strain>
    </source>
</reference>
<dbReference type="InterPro" id="IPR035421">
    <property type="entry name" value="Terminase_6C"/>
</dbReference>
<accession>A0A1H8G1Z2</accession>
<name>A0A1H8G1Z2_9HYPH</name>
<gene>
    <name evidence="3" type="ORF">RTCCBAU85039_1253</name>
    <name evidence="4" type="ORF">SAMN05216228_100462</name>
</gene>
<dbReference type="Proteomes" id="UP000198939">
    <property type="component" value="Unassembled WGS sequence"/>
</dbReference>
<dbReference type="EMBL" id="FOCV01000004">
    <property type="protein sequence ID" value="SEN37775.1"/>
    <property type="molecule type" value="Genomic_DNA"/>
</dbReference>
<dbReference type="EMBL" id="FNXB01000005">
    <property type="protein sequence ID" value="SEH58235.1"/>
    <property type="molecule type" value="Genomic_DNA"/>
</dbReference>
<organism evidence="3 5">
    <name type="scientific">Rhizobium tibeticum</name>
    <dbReference type="NCBI Taxonomy" id="501024"/>
    <lineage>
        <taxon>Bacteria</taxon>
        <taxon>Pseudomonadati</taxon>
        <taxon>Pseudomonadota</taxon>
        <taxon>Alphaproteobacteria</taxon>
        <taxon>Hyphomicrobiales</taxon>
        <taxon>Rhizobiaceae</taxon>
        <taxon>Rhizobium/Agrobacterium group</taxon>
        <taxon>Rhizobium</taxon>
    </lineage>
</organism>
<evidence type="ECO:0000259" key="2">
    <source>
        <dbReference type="Pfam" id="PF17289"/>
    </source>
</evidence>
<dbReference type="STRING" id="501024.RTCCBAU85039_1253"/>
<evidence type="ECO:0000313" key="4">
    <source>
        <dbReference type="EMBL" id="SEN37775.1"/>
    </source>
</evidence>
<reference evidence="4 6" key="3">
    <citation type="submission" date="2016-10" db="EMBL/GenBank/DDBJ databases">
        <authorList>
            <person name="Varghese N."/>
            <person name="Submissions S."/>
        </authorList>
    </citation>
    <scope>NUCLEOTIDE SEQUENCE [LARGE SCALE GENOMIC DNA]</scope>
    <source>
        <strain evidence="4 6">CGMCC 1.7071</strain>
    </source>
</reference>
<evidence type="ECO:0000256" key="1">
    <source>
        <dbReference type="ARBA" id="ARBA00022612"/>
    </source>
</evidence>
<dbReference type="Proteomes" id="UP000183063">
    <property type="component" value="Unassembled WGS sequence"/>
</dbReference>
<keyword evidence="1" id="KW-1188">Viral release from host cell</keyword>
<sequence length="125" mass="13335">MLADCWLQGASTAGWASAVVRACRRFSADRVVAEINQGGEMVAAMRKSLDESLPLSTVRATRGKYLRAEPVAALCEQRRVAHAGRFVALEDQMLRLRPGPDFIRPLARPAGCAGLGVDGIDAGGK</sequence>
<proteinExistence type="predicted"/>
<dbReference type="Pfam" id="PF17289">
    <property type="entry name" value="Terminase_6C"/>
    <property type="match status" value="1"/>
</dbReference>
<protein>
    <submittedName>
        <fullName evidence="4">Terminase-like family protein</fullName>
    </submittedName>
</protein>
<dbReference type="AlphaFoldDB" id="A0A1H8G1Z2"/>
<evidence type="ECO:0000313" key="6">
    <source>
        <dbReference type="Proteomes" id="UP000198939"/>
    </source>
</evidence>
<keyword evidence="6" id="KW-1185">Reference proteome</keyword>
<reference evidence="5" key="1">
    <citation type="submission" date="2016-10" db="EMBL/GenBank/DDBJ databases">
        <authorList>
            <person name="Wibberg D."/>
        </authorList>
    </citation>
    <scope>NUCLEOTIDE SEQUENCE [LARGE SCALE GENOMIC DNA]</scope>
</reference>
<evidence type="ECO:0000313" key="5">
    <source>
        <dbReference type="Proteomes" id="UP000183063"/>
    </source>
</evidence>
<evidence type="ECO:0000313" key="3">
    <source>
        <dbReference type="EMBL" id="SEH58235.1"/>
    </source>
</evidence>
<feature type="domain" description="Terminase large subunit gp17-like C-terminal" evidence="2">
    <location>
        <begin position="8"/>
        <end position="93"/>
    </location>
</feature>